<accession>A0AAV4N0D8</accession>
<evidence type="ECO:0000256" key="3">
    <source>
        <dbReference type="ARBA" id="ARBA00022989"/>
    </source>
</evidence>
<gene>
    <name evidence="7" type="primary">para</name>
    <name evidence="7" type="ORF">CEXT_721651</name>
</gene>
<proteinExistence type="predicted"/>
<dbReference type="PANTHER" id="PTHR10037">
    <property type="entry name" value="VOLTAGE-GATED CATION CHANNEL CALCIUM AND SODIUM"/>
    <property type="match status" value="1"/>
</dbReference>
<dbReference type="InterPro" id="IPR043203">
    <property type="entry name" value="VGCC_Ca_Na"/>
</dbReference>
<evidence type="ECO:0000256" key="1">
    <source>
        <dbReference type="ARBA" id="ARBA00004141"/>
    </source>
</evidence>
<dbReference type="EMBL" id="BPLR01020396">
    <property type="protein sequence ID" value="GIX78247.1"/>
    <property type="molecule type" value="Genomic_DNA"/>
</dbReference>
<dbReference type="Gene3D" id="1.20.120.350">
    <property type="entry name" value="Voltage-gated potassium channels. Chain C"/>
    <property type="match status" value="1"/>
</dbReference>
<evidence type="ECO:0000256" key="4">
    <source>
        <dbReference type="ARBA" id="ARBA00023136"/>
    </source>
</evidence>
<dbReference type="InterPro" id="IPR027359">
    <property type="entry name" value="Volt_channel_dom_sf"/>
</dbReference>
<evidence type="ECO:0000313" key="7">
    <source>
        <dbReference type="EMBL" id="GIX78247.1"/>
    </source>
</evidence>
<reference evidence="7 8" key="1">
    <citation type="submission" date="2021-06" db="EMBL/GenBank/DDBJ databases">
        <title>Caerostris extrusa draft genome.</title>
        <authorList>
            <person name="Kono N."/>
            <person name="Arakawa K."/>
        </authorList>
    </citation>
    <scope>NUCLEOTIDE SEQUENCE [LARGE SCALE GENOMIC DNA]</scope>
</reference>
<organism evidence="7 8">
    <name type="scientific">Caerostris extrusa</name>
    <name type="common">Bark spider</name>
    <name type="synonym">Caerostris bankana</name>
    <dbReference type="NCBI Taxonomy" id="172846"/>
    <lineage>
        <taxon>Eukaryota</taxon>
        <taxon>Metazoa</taxon>
        <taxon>Ecdysozoa</taxon>
        <taxon>Arthropoda</taxon>
        <taxon>Chelicerata</taxon>
        <taxon>Arachnida</taxon>
        <taxon>Araneae</taxon>
        <taxon>Araneomorphae</taxon>
        <taxon>Entelegynae</taxon>
        <taxon>Araneoidea</taxon>
        <taxon>Araneidae</taxon>
        <taxon>Caerostris</taxon>
    </lineage>
</organism>
<dbReference type="GO" id="GO:0005248">
    <property type="term" value="F:voltage-gated sodium channel activity"/>
    <property type="evidence" value="ECO:0007669"/>
    <property type="project" value="TreeGrafter"/>
</dbReference>
<dbReference type="GO" id="GO:0086010">
    <property type="term" value="P:membrane depolarization during action potential"/>
    <property type="evidence" value="ECO:0007669"/>
    <property type="project" value="TreeGrafter"/>
</dbReference>
<dbReference type="Proteomes" id="UP001054945">
    <property type="component" value="Unassembled WGS sequence"/>
</dbReference>
<feature type="transmembrane region" description="Helical" evidence="5">
    <location>
        <begin position="32"/>
        <end position="50"/>
    </location>
</feature>
<keyword evidence="2 5" id="KW-0812">Transmembrane</keyword>
<evidence type="ECO:0000259" key="6">
    <source>
        <dbReference type="Pfam" id="PF00520"/>
    </source>
</evidence>
<sequence length="155" mass="17238">MIMISSLALAAEDVNLKYRPGLENVLTYMDKVFTVLFFFEMLVKWLALGFRKYFQNAWCWLDFVIVLVSIFNLSVGLMGYGNIPAFKTMRTLRALRPLRALSRLEGMTTEVGGGNIQAFKTMPNPPCPAATAGPLAISRNEGGCKRADSSHTSHL</sequence>
<comment type="caution">
    <text evidence="7">The sequence shown here is derived from an EMBL/GenBank/DDBJ whole genome shotgun (WGS) entry which is preliminary data.</text>
</comment>
<dbReference type="GO" id="GO:0001518">
    <property type="term" value="C:voltage-gated sodium channel complex"/>
    <property type="evidence" value="ECO:0007669"/>
    <property type="project" value="TreeGrafter"/>
</dbReference>
<keyword evidence="7" id="KW-0406">Ion transport</keyword>
<feature type="transmembrane region" description="Helical" evidence="5">
    <location>
        <begin position="57"/>
        <end position="80"/>
    </location>
</feature>
<keyword evidence="4 5" id="KW-0472">Membrane</keyword>
<protein>
    <submittedName>
        <fullName evidence="7">Sodium channel protein para</fullName>
    </submittedName>
</protein>
<dbReference type="PANTHER" id="PTHR10037:SF288">
    <property type="entry name" value="SODIUM CHANNEL PROTEIN PARA"/>
    <property type="match status" value="1"/>
</dbReference>
<feature type="domain" description="Ion transport" evidence="6">
    <location>
        <begin position="1"/>
        <end position="109"/>
    </location>
</feature>
<keyword evidence="7" id="KW-0813">Transport</keyword>
<name>A0AAV4N0D8_CAEEX</name>
<keyword evidence="3 5" id="KW-1133">Transmembrane helix</keyword>
<keyword evidence="7" id="KW-0407">Ion channel</keyword>
<evidence type="ECO:0000313" key="8">
    <source>
        <dbReference type="Proteomes" id="UP001054945"/>
    </source>
</evidence>
<dbReference type="InterPro" id="IPR005821">
    <property type="entry name" value="Ion_trans_dom"/>
</dbReference>
<keyword evidence="8" id="KW-1185">Reference proteome</keyword>
<dbReference type="Pfam" id="PF00520">
    <property type="entry name" value="Ion_trans"/>
    <property type="match status" value="1"/>
</dbReference>
<comment type="subcellular location">
    <subcellularLocation>
        <location evidence="1">Membrane</location>
        <topology evidence="1">Multi-pass membrane protein</topology>
    </subcellularLocation>
</comment>
<evidence type="ECO:0000256" key="2">
    <source>
        <dbReference type="ARBA" id="ARBA00022692"/>
    </source>
</evidence>
<dbReference type="AlphaFoldDB" id="A0AAV4N0D8"/>
<dbReference type="SUPFAM" id="SSF81324">
    <property type="entry name" value="Voltage-gated potassium channels"/>
    <property type="match status" value="1"/>
</dbReference>
<dbReference type="GO" id="GO:0019228">
    <property type="term" value="P:neuronal action potential"/>
    <property type="evidence" value="ECO:0007669"/>
    <property type="project" value="TreeGrafter"/>
</dbReference>
<evidence type="ECO:0000256" key="5">
    <source>
        <dbReference type="SAM" id="Phobius"/>
    </source>
</evidence>